<feature type="compositionally biased region" description="Basic and acidic residues" evidence="2">
    <location>
        <begin position="111"/>
        <end position="124"/>
    </location>
</feature>
<feature type="compositionally biased region" description="Basic and acidic residues" evidence="2">
    <location>
        <begin position="857"/>
        <end position="872"/>
    </location>
</feature>
<protein>
    <submittedName>
        <fullName evidence="5">Protein HOS4</fullName>
    </submittedName>
</protein>
<dbReference type="Pfam" id="PF24513">
    <property type="entry name" value="DUF7593"/>
    <property type="match status" value="1"/>
</dbReference>
<feature type="compositionally biased region" description="Basic and acidic residues" evidence="2">
    <location>
        <begin position="997"/>
        <end position="1009"/>
    </location>
</feature>
<dbReference type="SMART" id="SM00248">
    <property type="entry name" value="ANK"/>
    <property type="match status" value="5"/>
</dbReference>
<feature type="repeat" description="ANK" evidence="1">
    <location>
        <begin position="437"/>
        <end position="469"/>
    </location>
</feature>
<dbReference type="SUPFAM" id="SSF48403">
    <property type="entry name" value="Ankyrin repeat"/>
    <property type="match status" value="1"/>
</dbReference>
<dbReference type="Gene3D" id="1.25.40.20">
    <property type="entry name" value="Ankyrin repeat-containing domain"/>
    <property type="match status" value="2"/>
</dbReference>
<feature type="compositionally biased region" description="Basic and acidic residues" evidence="2">
    <location>
        <begin position="1"/>
        <end position="11"/>
    </location>
</feature>
<dbReference type="InterPro" id="IPR053210">
    <property type="entry name" value="ANKRD12"/>
</dbReference>
<feature type="compositionally biased region" description="Basic and acidic residues" evidence="2">
    <location>
        <begin position="1427"/>
        <end position="1437"/>
    </location>
</feature>
<keyword evidence="1" id="KW-0040">ANK repeat</keyword>
<gene>
    <name evidence="5" type="primary">HOS4</name>
    <name evidence="5" type="ORF">LOCC1_G001587</name>
</gene>
<evidence type="ECO:0000313" key="6">
    <source>
        <dbReference type="Proteomes" id="UP000443090"/>
    </source>
</evidence>
<dbReference type="InterPro" id="IPR056015">
    <property type="entry name" value="DUF7593"/>
</dbReference>
<dbReference type="InterPro" id="IPR056485">
    <property type="entry name" value="ARM_KRIT1"/>
</dbReference>
<name>A0A8H8UGT1_9HELO</name>
<dbReference type="GO" id="GO:0005654">
    <property type="term" value="C:nucleoplasm"/>
    <property type="evidence" value="ECO:0007669"/>
    <property type="project" value="TreeGrafter"/>
</dbReference>
<evidence type="ECO:0000256" key="1">
    <source>
        <dbReference type="PROSITE-ProRule" id="PRU00023"/>
    </source>
</evidence>
<feature type="compositionally biased region" description="Basic and acidic residues" evidence="2">
    <location>
        <begin position="895"/>
        <end position="918"/>
    </location>
</feature>
<evidence type="ECO:0000256" key="2">
    <source>
        <dbReference type="SAM" id="MobiDB-lite"/>
    </source>
</evidence>
<feature type="compositionally biased region" description="Polar residues" evidence="2">
    <location>
        <begin position="25"/>
        <end position="42"/>
    </location>
</feature>
<feature type="compositionally biased region" description="Low complexity" evidence="2">
    <location>
        <begin position="329"/>
        <end position="348"/>
    </location>
</feature>
<feature type="compositionally biased region" description="Low complexity" evidence="2">
    <location>
        <begin position="846"/>
        <end position="855"/>
    </location>
</feature>
<dbReference type="EMBL" id="QGMI01000068">
    <property type="protein sequence ID" value="TVY47909.1"/>
    <property type="molecule type" value="Genomic_DNA"/>
</dbReference>
<feature type="compositionally biased region" description="Polar residues" evidence="2">
    <location>
        <begin position="884"/>
        <end position="893"/>
    </location>
</feature>
<dbReference type="PANTHER" id="PTHR24149:SF14">
    <property type="entry name" value="ANKYRIN REPEAT DOMAIN 12"/>
    <property type="match status" value="1"/>
</dbReference>
<feature type="compositionally biased region" description="Basic and acidic residues" evidence="2">
    <location>
        <begin position="60"/>
        <end position="69"/>
    </location>
</feature>
<feature type="compositionally biased region" description="Polar residues" evidence="2">
    <location>
        <begin position="172"/>
        <end position="194"/>
    </location>
</feature>
<feature type="compositionally biased region" description="Basic and acidic residues" evidence="2">
    <location>
        <begin position="746"/>
        <end position="758"/>
    </location>
</feature>
<evidence type="ECO:0000313" key="5">
    <source>
        <dbReference type="EMBL" id="TVY47909.1"/>
    </source>
</evidence>
<feature type="domain" description="DUF7593" evidence="3">
    <location>
        <begin position="1169"/>
        <end position="1317"/>
    </location>
</feature>
<feature type="domain" description="KRIT1 ARM-repeats" evidence="4">
    <location>
        <begin position="550"/>
        <end position="696"/>
    </location>
</feature>
<dbReference type="PROSITE" id="PS50088">
    <property type="entry name" value="ANK_REPEAT"/>
    <property type="match status" value="2"/>
</dbReference>
<feature type="compositionally biased region" description="Basic and acidic residues" evidence="2">
    <location>
        <begin position="710"/>
        <end position="730"/>
    </location>
</feature>
<dbReference type="OrthoDB" id="194358at2759"/>
<feature type="region of interest" description="Disordered" evidence="2">
    <location>
        <begin position="699"/>
        <end position="1122"/>
    </location>
</feature>
<feature type="compositionally biased region" description="Basic and acidic residues" evidence="2">
    <location>
        <begin position="827"/>
        <end position="841"/>
    </location>
</feature>
<evidence type="ECO:0000259" key="3">
    <source>
        <dbReference type="Pfam" id="PF24513"/>
    </source>
</evidence>
<feature type="region of interest" description="Disordered" evidence="2">
    <location>
        <begin position="1420"/>
        <end position="1480"/>
    </location>
</feature>
<dbReference type="PROSITE" id="PS50297">
    <property type="entry name" value="ANK_REP_REGION"/>
    <property type="match status" value="2"/>
</dbReference>
<feature type="region of interest" description="Disordered" evidence="2">
    <location>
        <begin position="1336"/>
        <end position="1357"/>
    </location>
</feature>
<feature type="region of interest" description="Disordered" evidence="2">
    <location>
        <begin position="505"/>
        <end position="551"/>
    </location>
</feature>
<comment type="caution">
    <text evidence="5">The sequence shown here is derived from an EMBL/GenBank/DDBJ whole genome shotgun (WGS) entry which is preliminary data.</text>
</comment>
<organism evidence="5 6">
    <name type="scientific">Lachnellula occidentalis</name>
    <dbReference type="NCBI Taxonomy" id="215460"/>
    <lineage>
        <taxon>Eukaryota</taxon>
        <taxon>Fungi</taxon>
        <taxon>Dikarya</taxon>
        <taxon>Ascomycota</taxon>
        <taxon>Pezizomycotina</taxon>
        <taxon>Leotiomycetes</taxon>
        <taxon>Helotiales</taxon>
        <taxon>Lachnaceae</taxon>
        <taxon>Lachnellula</taxon>
    </lineage>
</organism>
<dbReference type="Pfam" id="PF12796">
    <property type="entry name" value="Ank_2"/>
    <property type="match status" value="1"/>
</dbReference>
<feature type="compositionally biased region" description="Polar residues" evidence="2">
    <location>
        <begin position="941"/>
        <end position="975"/>
    </location>
</feature>
<reference evidence="5 6" key="1">
    <citation type="submission" date="2018-05" db="EMBL/GenBank/DDBJ databases">
        <title>Genome sequencing and assembly of the regulated plant pathogen Lachnellula willkommii and related sister species for the development of diagnostic species identification markers.</title>
        <authorList>
            <person name="Giroux E."/>
            <person name="Bilodeau G."/>
        </authorList>
    </citation>
    <scope>NUCLEOTIDE SEQUENCE [LARGE SCALE GENOMIC DNA]</scope>
    <source>
        <strain evidence="5 6">CBS 160.35</strain>
    </source>
</reference>
<dbReference type="Pfam" id="PF24521">
    <property type="entry name" value="Ank_KRIT1"/>
    <property type="match status" value="1"/>
</dbReference>
<dbReference type="Proteomes" id="UP000443090">
    <property type="component" value="Unassembled WGS sequence"/>
</dbReference>
<feature type="region of interest" description="Disordered" evidence="2">
    <location>
        <begin position="1"/>
        <end position="373"/>
    </location>
</feature>
<dbReference type="InterPro" id="IPR002110">
    <property type="entry name" value="Ankyrin_rpt"/>
</dbReference>
<feature type="compositionally biased region" description="Basic and acidic residues" evidence="2">
    <location>
        <begin position="1034"/>
        <end position="1122"/>
    </location>
</feature>
<dbReference type="PANTHER" id="PTHR24149">
    <property type="entry name" value="ANKYRIN REPEAT DOMAIN-CONTAINING PROTEIN 12"/>
    <property type="match status" value="1"/>
</dbReference>
<keyword evidence="6" id="KW-1185">Reference proteome</keyword>
<evidence type="ECO:0000259" key="4">
    <source>
        <dbReference type="Pfam" id="PF24521"/>
    </source>
</evidence>
<proteinExistence type="predicted"/>
<dbReference type="InterPro" id="IPR036770">
    <property type="entry name" value="Ankyrin_rpt-contain_sf"/>
</dbReference>
<feature type="repeat" description="ANK" evidence="1">
    <location>
        <begin position="404"/>
        <end position="436"/>
    </location>
</feature>
<sequence length="1480" mass="164069">MDAQDNVKDVASRQSASPDGLGTDGTRSASRSPPNGFRSSPPQLAPDVAMDVEPANHIPRVLDDAKSDSEAETIVLPGKDGHSPSKKRKSIKHEDQSEDDEMKEAPAVTSAEHKKAGDVHRENGNGEETASHSKIGGKATKTIAASMLGKRKRVKHGNGNILDDRDRDATHIGNSSGLSSVPTSPVATTRSSLSKPAGSESDNSRSPSPPRSRSVVRNKAKSVDTALSRRKQYASESGEDEEGGAPRFNRLRSPGTDQTLHPAKRSSSKSHLDSNPRKRIRSTSPHAQGHRRSISTQFPSKSSSSHGLSHKKKRIPAPLQSTEYHSDESSGSGSSHPRSSRLRSLAAPTTGESATSPAKMPPHKKHVNSSGQTLLARACQKGALDVAKQRLEERPQDLNEPDHALNTPLHMASIRGHANVVKFLLDKHCIVDSVNDSKDTPLHDAIENGHVEVVKLLLGAGANPNKPNRRGDEPLDLVALNEEDESYEGDEAAELRAAIISAKQNNRGVRRSSEDEQVHDKADSHSSRHKESPRSPVFAHETQGSRSRVRTARSYKTGNDYLYQDLGPNELRKAAMEGNVEVAARVLEVNPTLKDTESLYLAAKGGHSDVINILFAMGGFDPDPTPLKGIESSTPILAAIGRDAHLKVLELLLSQDAFDPTRRIEGETYYEIARERAGPRSQEEEKLLKDAFEKYEINCKLSGKPRSPGLRRDGREVDRDARKVARRDEQPTLLSHKRTASSPKPRALESSKGNHRDSLSSNQSKDGFRRGPGRPRKEESTSSAVLSDRDTTSLGPPKQKSHIKRSESEAGASENDAVTKPRRKLVSGKDLRGERELELQKQRRTSIASNASSASVIDKRGPGESKREKSDGRVSPSVPRISKPPSSNQLESDITSERSSDKDRARSLKRDDSKDRLSAIRGDSPVKRPRKSATPPRSGMQEVTNNFGHKADSTSSSSPDIKTTKAKSNNPNESSGEGARVHPKMKQPQKAGTTSDEPSRHLSPGEKRAKSSKQSSSHSLDPNSTKRKSASEGSSDHSEDAVKAAKLKEEKARKAEARREEELEANRRKALEDKLEDERIEKARLARIAREEAQREEDAKRLQEEAERKERQKAEDAAAHARAMEDQRALYVEQERLKREEQERRRALLLKQQAAERARVAEEKRLEILSSLPLLLRWFDLFDDPKTQEVASLFRGIDGYRYDTIRPAATGQPNAREQWMLNAHAAILLGEKDLQLSRYTAWERIPLSEDAKKAVWKTKNGDFTLREPRLAGFSRAFPSNGDPPHTIVEKNKSLFLGLDLFFVKVSEFMFIVPNFPHLRGIEMFVNYRELDTSFKLPPPPSKWKQDPDTDPNQQFAPQPKIYLNGQCIRQQDTPMTKLSHEPPSNDRRVPRRELVPVYPHEADYEELCRKQGLTHLLPFHRASPSSSRHEQPEHHEQANGFTPPRSDRTKSINGGSPHRGSMSEPELHQLLNGVNDHTDH</sequence>
<feature type="compositionally biased region" description="Basic and acidic residues" evidence="2">
    <location>
        <begin position="511"/>
        <end position="533"/>
    </location>
</feature>
<accession>A0A8H8UGT1</accession>